<dbReference type="EC" id="2.5.1.54" evidence="4"/>
<dbReference type="Proteomes" id="UP000191154">
    <property type="component" value="Unassembled WGS sequence"/>
</dbReference>
<dbReference type="NCBIfam" id="NF006421">
    <property type="entry name" value="PRK08673.1"/>
    <property type="match status" value="1"/>
</dbReference>
<dbReference type="InterPro" id="IPR052899">
    <property type="entry name" value="Class-I_DAHP_synthase"/>
</dbReference>
<keyword evidence="1 4" id="KW-0808">Transferase</keyword>
<evidence type="ECO:0000256" key="1">
    <source>
        <dbReference type="ARBA" id="ARBA00022679"/>
    </source>
</evidence>
<dbReference type="GO" id="GO:0009073">
    <property type="term" value="P:aromatic amino acid family biosynthetic process"/>
    <property type="evidence" value="ECO:0007669"/>
    <property type="project" value="InterPro"/>
</dbReference>
<reference evidence="4 5" key="1">
    <citation type="submission" date="2016-05" db="EMBL/GenBank/DDBJ databases">
        <title>Microbial solvent formation.</title>
        <authorList>
            <person name="Poehlein A."/>
            <person name="Montoya Solano J.D."/>
            <person name="Flitsch S."/>
            <person name="Krabben P."/>
            <person name="Duerre P."/>
            <person name="Daniel R."/>
        </authorList>
    </citation>
    <scope>NUCLEOTIDE SEQUENCE [LARGE SCALE GENOMIC DNA]</scope>
    <source>
        <strain evidence="4 5">L1-8</strain>
    </source>
</reference>
<dbReference type="GO" id="GO:0016832">
    <property type="term" value="F:aldehyde-lyase activity"/>
    <property type="evidence" value="ECO:0007669"/>
    <property type="project" value="InterPro"/>
</dbReference>
<feature type="domain" description="DAHP synthase ferredoxin-like" evidence="3">
    <location>
        <begin position="1"/>
        <end position="67"/>
    </location>
</feature>
<evidence type="ECO:0000259" key="3">
    <source>
        <dbReference type="Pfam" id="PF18152"/>
    </source>
</evidence>
<dbReference type="SUPFAM" id="SSF51569">
    <property type="entry name" value="Aldolase"/>
    <property type="match status" value="1"/>
</dbReference>
<dbReference type="Pfam" id="PF18152">
    <property type="entry name" value="DAHP_snth_FXD"/>
    <property type="match status" value="1"/>
</dbReference>
<dbReference type="STRING" id="169679.CSACC_06850"/>
<name>A0A1S8N604_CLOSA</name>
<protein>
    <submittedName>
        <fullName evidence="4">Phospho-2-dehydro-3-deoxyheptonate aldolase</fullName>
        <ecNumber evidence="4">2.5.1.54</ecNumber>
    </submittedName>
</protein>
<evidence type="ECO:0000259" key="2">
    <source>
        <dbReference type="Pfam" id="PF00793"/>
    </source>
</evidence>
<dbReference type="PANTHER" id="PTHR43018">
    <property type="entry name" value="PHOSPHO-2-DEHYDRO-3-DEOXYHEPTONATE ALDOLASE"/>
    <property type="match status" value="1"/>
</dbReference>
<comment type="caution">
    <text evidence="4">The sequence shown here is derived from an EMBL/GenBank/DDBJ whole genome shotgun (WGS) entry which is preliminary data.</text>
</comment>
<proteinExistence type="predicted"/>
<dbReference type="RefSeq" id="WP_077865507.1">
    <property type="nucleotide sequence ID" value="NZ_LZYZ01000004.1"/>
</dbReference>
<evidence type="ECO:0000313" key="4">
    <source>
        <dbReference type="EMBL" id="OOM11823.1"/>
    </source>
</evidence>
<dbReference type="Pfam" id="PF00793">
    <property type="entry name" value="DAHP_synth_1"/>
    <property type="match status" value="1"/>
</dbReference>
<dbReference type="EMBL" id="LZYZ01000004">
    <property type="protein sequence ID" value="OOM11823.1"/>
    <property type="molecule type" value="Genomic_DNA"/>
</dbReference>
<dbReference type="InterPro" id="IPR006218">
    <property type="entry name" value="DAHP1/KDSA"/>
</dbReference>
<dbReference type="NCBIfam" id="NF009239">
    <property type="entry name" value="PRK12595.1"/>
    <property type="match status" value="1"/>
</dbReference>
<dbReference type="InterPro" id="IPR006268">
    <property type="entry name" value="DAHP_syn_2"/>
</dbReference>
<organism evidence="4 5">
    <name type="scientific">Clostridium saccharobutylicum</name>
    <dbReference type="NCBI Taxonomy" id="169679"/>
    <lineage>
        <taxon>Bacteria</taxon>
        <taxon>Bacillati</taxon>
        <taxon>Bacillota</taxon>
        <taxon>Clostridia</taxon>
        <taxon>Eubacteriales</taxon>
        <taxon>Clostridiaceae</taxon>
        <taxon>Clostridium</taxon>
    </lineage>
</organism>
<dbReference type="Gene3D" id="3.30.70.1140">
    <property type="entry name" value="Phospho-2-dehydro-3-deoxyheptonate aldolase, domain 1"/>
    <property type="match status" value="1"/>
</dbReference>
<evidence type="ECO:0000313" key="5">
    <source>
        <dbReference type="Proteomes" id="UP000191154"/>
    </source>
</evidence>
<dbReference type="GO" id="GO:0003849">
    <property type="term" value="F:3-deoxy-7-phosphoheptulonate synthase activity"/>
    <property type="evidence" value="ECO:0007669"/>
    <property type="project" value="UniProtKB-EC"/>
</dbReference>
<dbReference type="InterPro" id="IPR041071">
    <property type="entry name" value="DAHP_snth_FXD"/>
</dbReference>
<accession>A0A1S8N604</accession>
<dbReference type="AlphaFoldDB" id="A0A1S8N604"/>
<dbReference type="Gene3D" id="3.20.20.70">
    <property type="entry name" value="Aldolase class I"/>
    <property type="match status" value="1"/>
</dbReference>
<dbReference type="InterPro" id="IPR013785">
    <property type="entry name" value="Aldolase_TIM"/>
</dbReference>
<gene>
    <name evidence="4" type="primary">aroF_1</name>
    <name evidence="4" type="ORF">CLOSAC_22500</name>
</gene>
<sequence length="337" mass="36632">MIIIMKPKASDEEIGKVKAVIEGKGLETNLSRGATYYIIGVVGDTSIIDPKKLQVLKGVDRVMKVQEPFKKANRLFQPQDTVINVQGSIVGGGKLGIMAGPCSVESEEQIVEVAKRIKAAGANFLRGGAFKPRTSPYSFQGLELEGLKLLKIAKQETGLPIVTELMSTDYIDTFVDEVDVIQIGARNMQNFDLLKQIGKTNKPILLKRGLSATIEEWLMSAEYIMAGGNSNVILCERGIRTFETITRNTLDLQAVPVIKKLSHLPIIIDPSHAGGEAYLVEPMAKAAIMAGADGLMIEVHNDPENALSDGQQSLTPDQFDGLMTKVKAVAKIEDKEI</sequence>
<feature type="domain" description="DAHP synthetase I/KDSA" evidence="2">
    <location>
        <begin position="87"/>
        <end position="328"/>
    </location>
</feature>
<dbReference type="NCBIfam" id="TIGR01361">
    <property type="entry name" value="DAHP_synth_Bsub"/>
    <property type="match status" value="1"/>
</dbReference>
<dbReference type="PANTHER" id="PTHR43018:SF2">
    <property type="entry name" value="PHOSPHO-2-DEHYDRO-3-DEOXYHEPTONATE ALDOLASE"/>
    <property type="match status" value="1"/>
</dbReference>